<dbReference type="PANTHER" id="PTHR22744:SF14">
    <property type="entry name" value="BTB DOMAIN-CONTAINING PROTEIN-RELATED"/>
    <property type="match status" value="1"/>
</dbReference>
<dbReference type="OrthoDB" id="5858638at2759"/>
<dbReference type="Pfam" id="PF00651">
    <property type="entry name" value="BTB"/>
    <property type="match status" value="1"/>
</dbReference>
<organism evidence="2 3">
    <name type="scientific">Caenorhabditis nigoni</name>
    <dbReference type="NCBI Taxonomy" id="1611254"/>
    <lineage>
        <taxon>Eukaryota</taxon>
        <taxon>Metazoa</taxon>
        <taxon>Ecdysozoa</taxon>
        <taxon>Nematoda</taxon>
        <taxon>Chromadorea</taxon>
        <taxon>Rhabditida</taxon>
        <taxon>Rhabditina</taxon>
        <taxon>Rhabditomorpha</taxon>
        <taxon>Rhabditoidea</taxon>
        <taxon>Rhabditidae</taxon>
        <taxon>Peloderinae</taxon>
        <taxon>Caenorhabditis</taxon>
    </lineage>
</organism>
<reference evidence="3" key="1">
    <citation type="submission" date="2017-10" db="EMBL/GenBank/DDBJ databases">
        <title>Rapid genome shrinkage in a self-fertile nematode reveals novel sperm competition proteins.</title>
        <authorList>
            <person name="Yin D."/>
            <person name="Schwarz E.M."/>
            <person name="Thomas C.G."/>
            <person name="Felde R.L."/>
            <person name="Korf I.F."/>
            <person name="Cutter A.D."/>
            <person name="Schartner C.M."/>
            <person name="Ralston E.J."/>
            <person name="Meyer B.J."/>
            <person name="Haag E.S."/>
        </authorList>
    </citation>
    <scope>NUCLEOTIDE SEQUENCE [LARGE SCALE GENOMIC DNA]</scope>
    <source>
        <strain evidence="3">JU1422</strain>
    </source>
</reference>
<comment type="caution">
    <text evidence="2">The sequence shown here is derived from an EMBL/GenBank/DDBJ whole genome shotgun (WGS) entry which is preliminary data.</text>
</comment>
<dbReference type="SMART" id="SM00225">
    <property type="entry name" value="BTB"/>
    <property type="match status" value="1"/>
</dbReference>
<name>A0A2G5VBJ5_9PELO</name>
<evidence type="ECO:0000313" key="2">
    <source>
        <dbReference type="EMBL" id="PIC49041.1"/>
    </source>
</evidence>
<feature type="domain" description="BTB" evidence="1">
    <location>
        <begin position="151"/>
        <end position="210"/>
    </location>
</feature>
<dbReference type="STRING" id="1611254.A0A2G5VBJ5"/>
<keyword evidence="3" id="KW-1185">Reference proteome</keyword>
<evidence type="ECO:0000259" key="1">
    <source>
        <dbReference type="PROSITE" id="PS50097"/>
    </source>
</evidence>
<dbReference type="SUPFAM" id="SSF54695">
    <property type="entry name" value="POZ domain"/>
    <property type="match status" value="1"/>
</dbReference>
<sequence length="309" mass="35597">MRSARKNHGLFANTVRRDTAIRYKSGQKTVSRNDAALETGEEEGIKHNWSGYVGDNFQANLVWNFDWDDLKSQGVDRLVGNLIVKSVSGLWNPVRVVIDWTHTNQTILAVIGNGSSSYAVTFEYDLTAHYPELPPPEKISYDEMFAASDKTDMVLVVGGKKLHVNKTFLSFHSDYFSTLFSSNFKEGQMKEIEIKEVSYEDFGLLLASFYPNPQFPNDHTVEKLIEMASRFQVSSVIRIVEYHLLHNSRIGYEKMLWLADEYRMPQLLKKCINQMDSLEKAKRMKMSPRFEKLSDKTKSMILERLLETI</sequence>
<dbReference type="AlphaFoldDB" id="A0A2G5VBJ5"/>
<evidence type="ECO:0000313" key="3">
    <source>
        <dbReference type="Proteomes" id="UP000230233"/>
    </source>
</evidence>
<dbReference type="EMBL" id="PDUG01000002">
    <property type="protein sequence ID" value="PIC49041.1"/>
    <property type="molecule type" value="Genomic_DNA"/>
</dbReference>
<proteinExistence type="predicted"/>
<gene>
    <name evidence="2" type="primary">Cnig_chr_II.g7782</name>
    <name evidence="2" type="ORF">B9Z55_007782</name>
</gene>
<dbReference type="PROSITE" id="PS50097">
    <property type="entry name" value="BTB"/>
    <property type="match status" value="1"/>
</dbReference>
<dbReference type="Gene3D" id="3.30.710.10">
    <property type="entry name" value="Potassium Channel Kv1.1, Chain A"/>
    <property type="match status" value="1"/>
</dbReference>
<dbReference type="CDD" id="cd01165">
    <property type="entry name" value="BTB_POZ"/>
    <property type="match status" value="1"/>
</dbReference>
<dbReference type="InterPro" id="IPR011333">
    <property type="entry name" value="SKP1/BTB/POZ_sf"/>
</dbReference>
<dbReference type="InterPro" id="IPR000210">
    <property type="entry name" value="BTB/POZ_dom"/>
</dbReference>
<dbReference type="PANTHER" id="PTHR22744">
    <property type="entry name" value="HELIX LOOP HELIX PROTEIN 21-RELATED"/>
    <property type="match status" value="1"/>
</dbReference>
<accession>A0A2G5VBJ5</accession>
<dbReference type="Proteomes" id="UP000230233">
    <property type="component" value="Chromosome II"/>
</dbReference>
<protein>
    <recommendedName>
        <fullName evidence="1">BTB domain-containing protein</fullName>
    </recommendedName>
</protein>